<dbReference type="RefSeq" id="WP_041502674.1">
    <property type="nucleotide sequence ID" value="NZ_JPIT01000015.1"/>
</dbReference>
<accession>A0AB34R9E0</accession>
<dbReference type="AlphaFoldDB" id="A0AB34R9E0"/>
<proteinExistence type="predicted"/>
<dbReference type="PANTHER" id="PTHR35271">
    <property type="entry name" value="ABC TRANSPORTER, SUBSTRATE-BINDING LIPOPROTEIN-RELATED"/>
    <property type="match status" value="1"/>
</dbReference>
<dbReference type="Gene3D" id="3.40.50.2300">
    <property type="match status" value="1"/>
</dbReference>
<name>A0AB34R9E0_9PORP</name>
<gene>
    <name evidence="1" type="ORF">IE90_04405</name>
</gene>
<comment type="caution">
    <text evidence="1">The sequence shown here is derived from an EMBL/GenBank/DDBJ whole genome shotgun (WGS) entry which is preliminary data.</text>
</comment>
<evidence type="ECO:0000313" key="2">
    <source>
        <dbReference type="Proteomes" id="UP000031937"/>
    </source>
</evidence>
<dbReference type="EMBL" id="JPIT01000015">
    <property type="protein sequence ID" value="KIO46382.1"/>
    <property type="molecule type" value="Genomic_DNA"/>
</dbReference>
<evidence type="ECO:0000313" key="1">
    <source>
        <dbReference type="EMBL" id="KIO46382.1"/>
    </source>
</evidence>
<evidence type="ECO:0008006" key="3">
    <source>
        <dbReference type="Google" id="ProtNLM"/>
    </source>
</evidence>
<reference evidence="1 2" key="1">
    <citation type="submission" date="2014-07" db="EMBL/GenBank/DDBJ databases">
        <title>Porphyromonadaceae bacterium OUH 334697 = ATCC BAA-2682 = DSM 28341 draft genome.</title>
        <authorList>
            <person name="Sydenham T.V."/>
            <person name="Hasman H."/>
            <person name="Justesen U.S."/>
        </authorList>
    </citation>
    <scope>NUCLEOTIDE SEQUENCE [LARGE SCALE GENOMIC DNA]</scope>
    <source>
        <strain evidence="1 2">OUH 334697</strain>
    </source>
</reference>
<protein>
    <recommendedName>
        <fullName evidence="3">Histidine kinase</fullName>
    </recommendedName>
</protein>
<dbReference type="InterPro" id="IPR007487">
    <property type="entry name" value="ABC_transpt-TYRBP-like"/>
</dbReference>
<organism evidence="1 2">
    <name type="scientific">Sanguibacteroides justesenii</name>
    <dbReference type="NCBI Taxonomy" id="1547597"/>
    <lineage>
        <taxon>Bacteria</taxon>
        <taxon>Pseudomonadati</taxon>
        <taxon>Bacteroidota</taxon>
        <taxon>Bacteroidia</taxon>
        <taxon>Bacteroidales</taxon>
        <taxon>Porphyromonadaceae</taxon>
        <taxon>Sanguibacteroides</taxon>
    </lineage>
</organism>
<dbReference type="PANTHER" id="PTHR35271:SF1">
    <property type="entry name" value="ABC TRANSPORTER, SUBSTRATE-BINDING LIPOPROTEIN"/>
    <property type="match status" value="1"/>
</dbReference>
<dbReference type="Proteomes" id="UP000031937">
    <property type="component" value="Unassembled WGS sequence"/>
</dbReference>
<sequence length="293" mass="34454">MKKIAYLVKEWGMLFVWMMIGIISVKAETGVFPTADSVKQVLFISSYHEEQIWTRNIIETVKRQLKDAGLRVDLRIIHLDSKRTKDKDKQAEILFQTLSEIRGRQDLIIVSDKEANQIFFSLDIPMIKKIPVVFCAVAVFDDRKQEGWENATGVVSKLDYEKVFLLGRRLFPEARKVYVISDSTESGRMHKKMAQSQLVKYERVFPIEYVGEHEATVDDLIREMENFDPLSFIILSTWQRDRQGMYRSAEIYYPIFQRRLRRRSCLRWILPGETVFWAGICCGRRIKELGREN</sequence>